<dbReference type="EMBL" id="KI397142">
    <property type="protein sequence ID" value="ERM96676.1"/>
    <property type="molecule type" value="Genomic_DNA"/>
</dbReference>
<protein>
    <submittedName>
        <fullName evidence="1">Uncharacterized protein</fullName>
    </submittedName>
</protein>
<evidence type="ECO:0000313" key="2">
    <source>
        <dbReference type="Proteomes" id="UP000017836"/>
    </source>
</evidence>
<evidence type="ECO:0000313" key="1">
    <source>
        <dbReference type="EMBL" id="ERM96676.1"/>
    </source>
</evidence>
<accession>W1NMF9</accession>
<name>W1NMF9_AMBTC</name>
<reference evidence="2" key="1">
    <citation type="journal article" date="2013" name="Science">
        <title>The Amborella genome and the evolution of flowering plants.</title>
        <authorList>
            <consortium name="Amborella Genome Project"/>
        </authorList>
    </citation>
    <scope>NUCLEOTIDE SEQUENCE [LARGE SCALE GENOMIC DNA]</scope>
</reference>
<sequence>MDKLAMVVVGELTKLLVLTLPQKRVVERLPLAAAWLLDQHNGLNQPKKQGQLRGRSTEA</sequence>
<dbReference type="Proteomes" id="UP000017836">
    <property type="component" value="Unassembled WGS sequence"/>
</dbReference>
<dbReference type="Gramene" id="ERM96676">
    <property type="protein sequence ID" value="ERM96676"/>
    <property type="gene ID" value="AMTR_s00001p00272690"/>
</dbReference>
<gene>
    <name evidence="1" type="ORF">AMTR_s00001p00272690</name>
</gene>
<dbReference type="AlphaFoldDB" id="W1NMF9"/>
<keyword evidence="2" id="KW-1185">Reference proteome</keyword>
<proteinExistence type="predicted"/>
<organism evidence="1 2">
    <name type="scientific">Amborella trichopoda</name>
    <dbReference type="NCBI Taxonomy" id="13333"/>
    <lineage>
        <taxon>Eukaryota</taxon>
        <taxon>Viridiplantae</taxon>
        <taxon>Streptophyta</taxon>
        <taxon>Embryophyta</taxon>
        <taxon>Tracheophyta</taxon>
        <taxon>Spermatophyta</taxon>
        <taxon>Magnoliopsida</taxon>
        <taxon>Amborellales</taxon>
        <taxon>Amborellaceae</taxon>
        <taxon>Amborella</taxon>
    </lineage>
</organism>
<dbReference type="HOGENOM" id="CLU_2963883_0_0_1"/>